<dbReference type="Proteomes" id="UP001238496">
    <property type="component" value="Unassembled WGS sequence"/>
</dbReference>
<protein>
    <submittedName>
        <fullName evidence="8">Membrane protein DedA with SNARE-associated domain</fullName>
    </submittedName>
</protein>
<reference evidence="8 9" key="1">
    <citation type="submission" date="2023-07" db="EMBL/GenBank/DDBJ databases">
        <title>Genomic Encyclopedia of Type Strains, Phase IV (KMG-IV): sequencing the most valuable type-strain genomes for metagenomic binning, comparative biology and taxonomic classification.</title>
        <authorList>
            <person name="Goeker M."/>
        </authorList>
    </citation>
    <scope>NUCLEOTIDE SEQUENCE [LARGE SCALE GENOMIC DNA]</scope>
    <source>
        <strain evidence="8 9">DSM 1111</strain>
    </source>
</reference>
<accession>A0ABU0G9M9</accession>
<dbReference type="PANTHER" id="PTHR42709">
    <property type="entry name" value="ALKALINE PHOSPHATASE LIKE PROTEIN"/>
    <property type="match status" value="1"/>
</dbReference>
<feature type="domain" description="VTT" evidence="7">
    <location>
        <begin position="32"/>
        <end position="158"/>
    </location>
</feature>
<dbReference type="Pfam" id="PF09335">
    <property type="entry name" value="VTT_dom"/>
    <property type="match status" value="1"/>
</dbReference>
<dbReference type="EMBL" id="JAUSUW010000008">
    <property type="protein sequence ID" value="MDQ0422059.1"/>
    <property type="molecule type" value="Genomic_DNA"/>
</dbReference>
<feature type="transmembrane region" description="Helical" evidence="6">
    <location>
        <begin position="18"/>
        <end position="44"/>
    </location>
</feature>
<dbReference type="InterPro" id="IPR032816">
    <property type="entry name" value="VTT_dom"/>
</dbReference>
<keyword evidence="2" id="KW-1003">Cell membrane</keyword>
<evidence type="ECO:0000256" key="4">
    <source>
        <dbReference type="ARBA" id="ARBA00022989"/>
    </source>
</evidence>
<organism evidence="8 9">
    <name type="scientific">Peteryoungia aggregata LMG 23059</name>
    <dbReference type="NCBI Taxonomy" id="1368425"/>
    <lineage>
        <taxon>Bacteria</taxon>
        <taxon>Pseudomonadati</taxon>
        <taxon>Pseudomonadota</taxon>
        <taxon>Alphaproteobacteria</taxon>
        <taxon>Hyphomicrobiales</taxon>
        <taxon>Rhizobiaceae</taxon>
        <taxon>Peteryoungia</taxon>
    </lineage>
</organism>
<evidence type="ECO:0000256" key="1">
    <source>
        <dbReference type="ARBA" id="ARBA00004651"/>
    </source>
</evidence>
<keyword evidence="5 6" id="KW-0472">Membrane</keyword>
<dbReference type="RefSeq" id="WP_307374283.1">
    <property type="nucleotide sequence ID" value="NZ_JAUSUW010000008.1"/>
</dbReference>
<keyword evidence="9" id="KW-1185">Reference proteome</keyword>
<sequence length="199" mass="20735">MSLTETLLASLPSYGLSVLGLVVCVSCLGAPLPASIVMMLMGAFATAGDFTLWMVIAVALGAAVLGDQLGYILGRTAGKRLVPIVARNPARSRAIERAKREMDERGTVAVFLTRWLLSPLGPYLNLMAGASGFSWLRFTSAGIVGEAVWVGLYTGLGATFSDSVTEIAEISGSISGFLAAAAVAAILGFKLLHALRSKE</sequence>
<name>A0ABU0G9M9_9HYPH</name>
<comment type="subcellular location">
    <subcellularLocation>
        <location evidence="1">Cell membrane</location>
        <topology evidence="1">Multi-pass membrane protein</topology>
    </subcellularLocation>
</comment>
<feature type="transmembrane region" description="Helical" evidence="6">
    <location>
        <begin position="174"/>
        <end position="192"/>
    </location>
</feature>
<feature type="transmembrane region" description="Helical" evidence="6">
    <location>
        <begin position="135"/>
        <end position="154"/>
    </location>
</feature>
<evidence type="ECO:0000256" key="6">
    <source>
        <dbReference type="SAM" id="Phobius"/>
    </source>
</evidence>
<dbReference type="InterPro" id="IPR051311">
    <property type="entry name" value="DedA_domain"/>
</dbReference>
<dbReference type="PANTHER" id="PTHR42709:SF6">
    <property type="entry name" value="UNDECAPRENYL PHOSPHATE TRANSPORTER A"/>
    <property type="match status" value="1"/>
</dbReference>
<evidence type="ECO:0000313" key="9">
    <source>
        <dbReference type="Proteomes" id="UP001238496"/>
    </source>
</evidence>
<proteinExistence type="predicted"/>
<gene>
    <name evidence="8" type="ORF">J2045_003103</name>
</gene>
<comment type="caution">
    <text evidence="8">The sequence shown here is derived from an EMBL/GenBank/DDBJ whole genome shotgun (WGS) entry which is preliminary data.</text>
</comment>
<evidence type="ECO:0000313" key="8">
    <source>
        <dbReference type="EMBL" id="MDQ0422059.1"/>
    </source>
</evidence>
<feature type="transmembrane region" description="Helical" evidence="6">
    <location>
        <begin position="50"/>
        <end position="73"/>
    </location>
</feature>
<keyword evidence="3 6" id="KW-0812">Transmembrane</keyword>
<evidence type="ECO:0000256" key="5">
    <source>
        <dbReference type="ARBA" id="ARBA00023136"/>
    </source>
</evidence>
<evidence type="ECO:0000256" key="2">
    <source>
        <dbReference type="ARBA" id="ARBA00022475"/>
    </source>
</evidence>
<evidence type="ECO:0000256" key="3">
    <source>
        <dbReference type="ARBA" id="ARBA00022692"/>
    </source>
</evidence>
<keyword evidence="4 6" id="KW-1133">Transmembrane helix</keyword>
<evidence type="ECO:0000259" key="7">
    <source>
        <dbReference type="Pfam" id="PF09335"/>
    </source>
</evidence>